<evidence type="ECO:0000256" key="5">
    <source>
        <dbReference type="ARBA" id="ARBA00023136"/>
    </source>
</evidence>
<evidence type="ECO:0000259" key="9">
    <source>
        <dbReference type="PROSITE" id="PS50052"/>
    </source>
</evidence>
<evidence type="ECO:0000256" key="6">
    <source>
        <dbReference type="PROSITE-ProRule" id="PRU00192"/>
    </source>
</evidence>
<dbReference type="SUPFAM" id="SSF50156">
    <property type="entry name" value="PDZ domain-like"/>
    <property type="match status" value="3"/>
</dbReference>
<keyword evidence="5" id="KW-0472">Membrane</keyword>
<dbReference type="CDD" id="cd06723">
    <property type="entry name" value="PDZ1_Dlg1-2-4-like"/>
    <property type="match status" value="1"/>
</dbReference>
<dbReference type="InterPro" id="IPR016313">
    <property type="entry name" value="DLG1-like"/>
</dbReference>
<dbReference type="Pfam" id="PF00018">
    <property type="entry name" value="SH3_1"/>
    <property type="match status" value="1"/>
</dbReference>
<feature type="domain" description="PDZ" evidence="10">
    <location>
        <begin position="99"/>
        <end position="190"/>
    </location>
</feature>
<dbReference type="InterPro" id="IPR036034">
    <property type="entry name" value="PDZ_sf"/>
</dbReference>
<evidence type="ECO:0000313" key="12">
    <source>
        <dbReference type="Proteomes" id="UP000233200"/>
    </source>
</evidence>
<comment type="subcellular location">
    <subcellularLocation>
        <location evidence="1">Membrane</location>
        <topology evidence="1">Peripheral membrane protein</topology>
    </subcellularLocation>
</comment>
<dbReference type="InterPro" id="IPR050614">
    <property type="entry name" value="Synaptic_Scaffolding_LAP-MAGUK"/>
</dbReference>
<dbReference type="Pfam" id="PF00595">
    <property type="entry name" value="PDZ"/>
    <property type="match status" value="3"/>
</dbReference>
<dbReference type="GO" id="GO:0097120">
    <property type="term" value="P:receptor localization to synapse"/>
    <property type="evidence" value="ECO:0007669"/>
    <property type="project" value="TreeGrafter"/>
</dbReference>
<dbReference type="CDD" id="cd12031">
    <property type="entry name" value="SH3_DLG1"/>
    <property type="match status" value="1"/>
</dbReference>
<dbReference type="PANTHER" id="PTHR23119:SF5">
    <property type="entry name" value="DISKS LARGE HOMOLOG 1"/>
    <property type="match status" value="1"/>
</dbReference>
<dbReference type="GO" id="GO:0035255">
    <property type="term" value="F:ionotropic glutamate receptor binding"/>
    <property type="evidence" value="ECO:0007669"/>
    <property type="project" value="TreeGrafter"/>
</dbReference>
<dbReference type="Pfam" id="PF10608">
    <property type="entry name" value="MAGUK_N_PEST"/>
    <property type="match status" value="1"/>
</dbReference>
<dbReference type="GO" id="GO:0019901">
    <property type="term" value="F:protein kinase binding"/>
    <property type="evidence" value="ECO:0007669"/>
    <property type="project" value="TreeGrafter"/>
</dbReference>
<dbReference type="GO" id="GO:0031594">
    <property type="term" value="C:neuromuscular junction"/>
    <property type="evidence" value="ECO:0007669"/>
    <property type="project" value="InterPro"/>
</dbReference>
<sequence length="759" mass="83917">MNYIFGNNTLLYSRGSRGGNTSSSHGSAGPKQKHWAKKGSSDELQAEPEPSRWQQIVAFFTRRHSFIDCISVATSSTQANPPPVLVNTESLETPTYVSSISFPRLSNSGNSGLGFSIAGGTDNPHIGDDSSIFITKIITGGAAAQDGRLRVNDCILRVNEVDVRDVTHSKAVEALKEAGSIVRLYVKRRKPVSEKIMEIKLIKGPKGLGFSIAGGVGNQHIPGDNSIYVTKIIEGGAAHKDGKLQIGDKLLAVNNVCLEEVTHEEAVTALKNTSDFVYLKVAKPTSMYMNDGYAPPDITNSSSQPVDNHVSPSSFLGQTPASPARYSPVSKAVLGDDEITREPRKVVLHRGSTGLGFNIVGGEDGEGIFISFILAGGPADLSGELRKGDRIISVNSVDLRAASHEQAAAALKNAGQAVTIVAQYRPEEYSRFEAKIHDLREQMMNSSISSGSGSLRTSQKRSLYVRALFDYDKTKDSGLPSQGLNFKFGDILHVINASDDEWWQARQVTPDGESDEVGVIPSKRRVEKKERARLKTVKFNSKTRDKGVSGQEEYVLSYEPVNQQEVNYTRPVIILGPMKDRINDDLISEFPDKFGSCVPHTTRPKRDYEVDGRDYHFVTSREQMEKDIQEHKFIEAGQYNNHLYGTSVQSVREVAEKGKHCILDVSGNAIKRLQIAQLYPVSIFIKPKSMENIMEMNKRLTEEQARKTFERAMKLEQEFTEHFTAIVQGDTLEDIYNQVKQIIEEQSGSYIWVPAKEKL</sequence>
<dbReference type="FunFam" id="3.30.63.10:FF:000001">
    <property type="entry name" value="Disks large homolog 1 isoform 2"/>
    <property type="match status" value="1"/>
</dbReference>
<dbReference type="GO" id="GO:0099072">
    <property type="term" value="P:regulation of postsynaptic membrane neurotransmitter receptor levels"/>
    <property type="evidence" value="ECO:0007669"/>
    <property type="project" value="TreeGrafter"/>
</dbReference>
<dbReference type="Gene3D" id="2.30.30.40">
    <property type="entry name" value="SH3 Domains"/>
    <property type="match status" value="1"/>
</dbReference>
<evidence type="ECO:0000259" key="8">
    <source>
        <dbReference type="PROSITE" id="PS50002"/>
    </source>
</evidence>
<feature type="domain" description="PDZ" evidence="10">
    <location>
        <begin position="198"/>
        <end position="285"/>
    </location>
</feature>
<dbReference type="InterPro" id="IPR020590">
    <property type="entry name" value="Guanylate_kinase_CS"/>
</dbReference>
<dbReference type="PANTHER" id="PTHR23119">
    <property type="entry name" value="DISCS LARGE"/>
    <property type="match status" value="1"/>
</dbReference>
<dbReference type="GO" id="GO:0043005">
    <property type="term" value="C:neuron projection"/>
    <property type="evidence" value="ECO:0007669"/>
    <property type="project" value="InterPro"/>
</dbReference>
<accession>A0A2K6PA27</accession>
<dbReference type="FunFam" id="2.30.42.10:FF:000049">
    <property type="entry name" value="disks large homolog 1 isoform X1"/>
    <property type="match status" value="1"/>
</dbReference>
<proteinExistence type="inferred from homology"/>
<evidence type="ECO:0000256" key="2">
    <source>
        <dbReference type="ARBA" id="ARBA00007014"/>
    </source>
</evidence>
<dbReference type="CDD" id="cd06795">
    <property type="entry name" value="PDZ3_Dlg1-2-4-like"/>
    <property type="match status" value="1"/>
</dbReference>
<dbReference type="SMART" id="SM00072">
    <property type="entry name" value="GuKc"/>
    <property type="match status" value="1"/>
</dbReference>
<organism evidence="11 12">
    <name type="scientific">Rhinopithecus roxellana</name>
    <name type="common">Golden snub-nosed monkey</name>
    <name type="synonym">Pygathrix roxellana</name>
    <dbReference type="NCBI Taxonomy" id="61622"/>
    <lineage>
        <taxon>Eukaryota</taxon>
        <taxon>Metazoa</taxon>
        <taxon>Chordata</taxon>
        <taxon>Craniata</taxon>
        <taxon>Vertebrata</taxon>
        <taxon>Euteleostomi</taxon>
        <taxon>Mammalia</taxon>
        <taxon>Eutheria</taxon>
        <taxon>Euarchontoglires</taxon>
        <taxon>Primates</taxon>
        <taxon>Haplorrhini</taxon>
        <taxon>Catarrhini</taxon>
        <taxon>Cercopithecidae</taxon>
        <taxon>Colobinae</taxon>
        <taxon>Rhinopithecus</taxon>
    </lineage>
</organism>
<evidence type="ECO:0000256" key="4">
    <source>
        <dbReference type="ARBA" id="ARBA00022737"/>
    </source>
</evidence>
<feature type="domain" description="SH3" evidence="8">
    <location>
        <begin position="460"/>
        <end position="530"/>
    </location>
</feature>
<dbReference type="Gene3D" id="3.40.50.300">
    <property type="entry name" value="P-loop containing nucleotide triphosphate hydrolases"/>
    <property type="match status" value="1"/>
</dbReference>
<dbReference type="Pfam" id="PF10600">
    <property type="entry name" value="PDZ_assoc"/>
    <property type="match status" value="1"/>
</dbReference>
<dbReference type="InterPro" id="IPR001478">
    <property type="entry name" value="PDZ"/>
</dbReference>
<evidence type="ECO:0000313" key="11">
    <source>
        <dbReference type="Ensembl" id="ENSRROP00000013393.1"/>
    </source>
</evidence>
<dbReference type="CDD" id="cd00071">
    <property type="entry name" value="GMPK"/>
    <property type="match status" value="1"/>
</dbReference>
<dbReference type="InterPro" id="IPR008145">
    <property type="entry name" value="GK/Ca_channel_bsu"/>
</dbReference>
<evidence type="ECO:0000256" key="3">
    <source>
        <dbReference type="ARBA" id="ARBA00022443"/>
    </source>
</evidence>
<protein>
    <submittedName>
        <fullName evidence="11">Discs large MAGUK scaffold protein 1</fullName>
    </submittedName>
</protein>
<dbReference type="FunFam" id="3.40.50.300:FF:001402">
    <property type="entry name" value="Discs, large homolog 3 (Drosophila)"/>
    <property type="match status" value="1"/>
</dbReference>
<dbReference type="InterPro" id="IPR019583">
    <property type="entry name" value="DLG1-4_PDZ_assoc"/>
</dbReference>
<feature type="domain" description="Guanylate kinase-like" evidence="9">
    <location>
        <begin position="569"/>
        <end position="744"/>
    </location>
</feature>
<dbReference type="GO" id="GO:0007268">
    <property type="term" value="P:chemical synaptic transmission"/>
    <property type="evidence" value="ECO:0007669"/>
    <property type="project" value="InterPro"/>
</dbReference>
<dbReference type="GO" id="GO:0098609">
    <property type="term" value="P:cell-cell adhesion"/>
    <property type="evidence" value="ECO:0007669"/>
    <property type="project" value="TreeGrafter"/>
</dbReference>
<dbReference type="GO" id="GO:0045197">
    <property type="term" value="P:establishment or maintenance of epithelial cell apical/basal polarity"/>
    <property type="evidence" value="ECO:0007669"/>
    <property type="project" value="TreeGrafter"/>
</dbReference>
<dbReference type="GeneTree" id="ENSGT00940000159409"/>
<dbReference type="SMART" id="SM00228">
    <property type="entry name" value="PDZ"/>
    <property type="match status" value="3"/>
</dbReference>
<dbReference type="SUPFAM" id="SSF50044">
    <property type="entry name" value="SH3-domain"/>
    <property type="match status" value="1"/>
</dbReference>
<reference evidence="11" key="2">
    <citation type="submission" date="2025-09" db="UniProtKB">
        <authorList>
            <consortium name="Ensembl"/>
        </authorList>
    </citation>
    <scope>IDENTIFICATION</scope>
</reference>
<gene>
    <name evidence="11" type="primary">DLG1</name>
</gene>
<dbReference type="PIRSF" id="PIRSF001741">
    <property type="entry name" value="MAGUK_DLGH"/>
    <property type="match status" value="1"/>
</dbReference>
<dbReference type="FunFam" id="2.30.42.10:FF:000001">
    <property type="entry name" value="Disks large homolog 1 isoform 2"/>
    <property type="match status" value="1"/>
</dbReference>
<dbReference type="Gene3D" id="2.30.42.10">
    <property type="match status" value="3"/>
</dbReference>
<evidence type="ECO:0000256" key="7">
    <source>
        <dbReference type="SAM" id="MobiDB-lite"/>
    </source>
</evidence>
<evidence type="ECO:0000256" key="1">
    <source>
        <dbReference type="ARBA" id="ARBA00004170"/>
    </source>
</evidence>
<dbReference type="GO" id="GO:0098839">
    <property type="term" value="C:postsynaptic density membrane"/>
    <property type="evidence" value="ECO:0007669"/>
    <property type="project" value="TreeGrafter"/>
</dbReference>
<dbReference type="InterPro" id="IPR008144">
    <property type="entry name" value="Guanylate_kin-like_dom"/>
</dbReference>
<dbReference type="FunFam" id="2.30.30.40:FF:000058">
    <property type="entry name" value="Disks large homolog 1 isoform X1"/>
    <property type="match status" value="1"/>
</dbReference>
<dbReference type="InterPro" id="IPR036028">
    <property type="entry name" value="SH3-like_dom_sf"/>
</dbReference>
<name>A0A2K6PA27_RHIRO</name>
<keyword evidence="3 6" id="KW-0728">SH3 domain</keyword>
<dbReference type="GO" id="GO:0043113">
    <property type="term" value="P:receptor clustering"/>
    <property type="evidence" value="ECO:0007669"/>
    <property type="project" value="TreeGrafter"/>
</dbReference>
<dbReference type="PROSITE" id="PS50052">
    <property type="entry name" value="GUANYLATE_KINASE_2"/>
    <property type="match status" value="1"/>
</dbReference>
<feature type="compositionally biased region" description="Low complexity" evidence="7">
    <location>
        <begin position="15"/>
        <end position="27"/>
    </location>
</feature>
<dbReference type="PROSITE" id="PS50002">
    <property type="entry name" value="SH3"/>
    <property type="match status" value="1"/>
</dbReference>
<reference evidence="11" key="1">
    <citation type="submission" date="2025-08" db="UniProtKB">
        <authorList>
            <consortium name="Ensembl"/>
        </authorList>
    </citation>
    <scope>IDENTIFICATION</scope>
</reference>
<keyword evidence="4" id="KW-0677">Repeat</keyword>
<dbReference type="InterPro" id="IPR001452">
    <property type="entry name" value="SH3_domain"/>
</dbReference>
<dbReference type="InterPro" id="IPR027417">
    <property type="entry name" value="P-loop_NTPase"/>
</dbReference>
<dbReference type="Ensembl" id="ENSRROT00000037517.1">
    <property type="protein sequence ID" value="ENSRROP00000013393.1"/>
    <property type="gene ID" value="ENSRROG00000030929.1"/>
</dbReference>
<dbReference type="FunFam" id="2.30.42.10:FF:000002">
    <property type="entry name" value="Disks large homolog 4 isoform 2"/>
    <property type="match status" value="1"/>
</dbReference>
<keyword evidence="12" id="KW-1185">Reference proteome</keyword>
<dbReference type="PROSITE" id="PS50106">
    <property type="entry name" value="PDZ"/>
    <property type="match status" value="3"/>
</dbReference>
<dbReference type="SUPFAM" id="SSF52540">
    <property type="entry name" value="P-loop containing nucleoside triphosphate hydrolases"/>
    <property type="match status" value="1"/>
</dbReference>
<dbReference type="Proteomes" id="UP000233200">
    <property type="component" value="Unplaced"/>
</dbReference>
<dbReference type="SMART" id="SM00326">
    <property type="entry name" value="SH3"/>
    <property type="match status" value="1"/>
</dbReference>
<dbReference type="PROSITE" id="PS00856">
    <property type="entry name" value="GUANYLATE_KINASE_1"/>
    <property type="match status" value="1"/>
</dbReference>
<dbReference type="InterPro" id="IPR019590">
    <property type="entry name" value="DLG1_PEST_dom"/>
</dbReference>
<feature type="region of interest" description="Disordered" evidence="7">
    <location>
        <begin position="15"/>
        <end position="49"/>
    </location>
</feature>
<dbReference type="AlphaFoldDB" id="A0A2K6PA27"/>
<comment type="similarity">
    <text evidence="2">Belongs to the MAGUK family.</text>
</comment>
<dbReference type="GO" id="GO:0016323">
    <property type="term" value="C:basolateral plasma membrane"/>
    <property type="evidence" value="ECO:0007669"/>
    <property type="project" value="TreeGrafter"/>
</dbReference>
<dbReference type="Pfam" id="PF00625">
    <property type="entry name" value="Guanylate_kin"/>
    <property type="match status" value="1"/>
</dbReference>
<feature type="domain" description="PDZ" evidence="10">
    <location>
        <begin position="345"/>
        <end position="426"/>
    </location>
</feature>
<dbReference type="Gene3D" id="3.30.63.10">
    <property type="entry name" value="Guanylate Kinase phosphate binding domain"/>
    <property type="match status" value="1"/>
</dbReference>
<evidence type="ECO:0000259" key="10">
    <source>
        <dbReference type="PROSITE" id="PS50106"/>
    </source>
</evidence>
<dbReference type="CDD" id="cd06724">
    <property type="entry name" value="PDZ2_Dlg1-2-4-like"/>
    <property type="match status" value="1"/>
</dbReference>